<evidence type="ECO:0000313" key="2">
    <source>
        <dbReference type="Proteomes" id="UP001348098"/>
    </source>
</evidence>
<comment type="caution">
    <text evidence="1">The sequence shown here is derived from an EMBL/GenBank/DDBJ whole genome shotgun (WGS) entry which is preliminary data.</text>
</comment>
<dbReference type="Proteomes" id="UP001348098">
    <property type="component" value="Unassembled WGS sequence"/>
</dbReference>
<name>A0ABU6ASW1_9NOCA</name>
<gene>
    <name evidence="1" type="ORF">U3653_11125</name>
</gene>
<dbReference type="EMBL" id="JAYKYQ010000004">
    <property type="protein sequence ID" value="MEB3510571.1"/>
    <property type="molecule type" value="Genomic_DNA"/>
</dbReference>
<accession>A0ABU6ASW1</accession>
<keyword evidence="2" id="KW-1185">Reference proteome</keyword>
<dbReference type="RefSeq" id="WP_195078544.1">
    <property type="nucleotide sequence ID" value="NZ_JAYESH010000005.1"/>
</dbReference>
<organism evidence="1 2">
    <name type="scientific">Nocardia implantans</name>
    <dbReference type="NCBI Taxonomy" id="3108168"/>
    <lineage>
        <taxon>Bacteria</taxon>
        <taxon>Bacillati</taxon>
        <taxon>Actinomycetota</taxon>
        <taxon>Actinomycetes</taxon>
        <taxon>Mycobacteriales</taxon>
        <taxon>Nocardiaceae</taxon>
        <taxon>Nocardia</taxon>
    </lineage>
</organism>
<sequence length="119" mass="12478">MRDTTVDRLLNTLFGWGALSLLLYRCDMTPGIASLARQLSLGCTVMASMCQGIVRVRAFDADPAAARRGHRACRVLAAGSTAAILLAGAQARRTARTRPVWPSARAAAGERVPLAGGVG</sequence>
<evidence type="ECO:0000313" key="1">
    <source>
        <dbReference type="EMBL" id="MEB3510571.1"/>
    </source>
</evidence>
<protein>
    <submittedName>
        <fullName evidence="1">Uncharacterized protein</fullName>
    </submittedName>
</protein>
<reference evidence="1 2" key="1">
    <citation type="submission" date="2023-12" db="EMBL/GenBank/DDBJ databases">
        <title>novel species in genus Nocarida.</title>
        <authorList>
            <person name="Li Z."/>
        </authorList>
    </citation>
    <scope>NUCLEOTIDE SEQUENCE [LARGE SCALE GENOMIC DNA]</scope>
    <source>
        <strain evidence="1 2">CDC186</strain>
    </source>
</reference>
<proteinExistence type="predicted"/>